<feature type="non-terminal residue" evidence="1">
    <location>
        <position position="1"/>
    </location>
</feature>
<dbReference type="EMBL" id="HADW01007463">
    <property type="protein sequence ID" value="SBP08863.1"/>
    <property type="molecule type" value="Transcribed_RNA"/>
</dbReference>
<proteinExistence type="predicted"/>
<protein>
    <submittedName>
        <fullName evidence="1">Uncharacterized protein</fullName>
    </submittedName>
</protein>
<reference evidence="1" key="1">
    <citation type="submission" date="2016-05" db="EMBL/GenBank/DDBJ databases">
        <authorList>
            <person name="Lavstsen T."/>
            <person name="Jespersen J.S."/>
        </authorList>
    </citation>
    <scope>NUCLEOTIDE SEQUENCE</scope>
    <source>
        <tissue evidence="1">Brain</tissue>
    </source>
</reference>
<reference evidence="1" key="2">
    <citation type="submission" date="2016-06" db="EMBL/GenBank/DDBJ databases">
        <title>The genome of a short-lived fish provides insights into sex chromosome evolution and the genetic control of aging.</title>
        <authorList>
            <person name="Reichwald K."/>
            <person name="Felder M."/>
            <person name="Petzold A."/>
            <person name="Koch P."/>
            <person name="Groth M."/>
            <person name="Platzer M."/>
        </authorList>
    </citation>
    <scope>NUCLEOTIDE SEQUENCE</scope>
    <source>
        <tissue evidence="1">Brain</tissue>
    </source>
</reference>
<organism evidence="1">
    <name type="scientific">Iconisemion striatum</name>
    <dbReference type="NCBI Taxonomy" id="60296"/>
    <lineage>
        <taxon>Eukaryota</taxon>
        <taxon>Metazoa</taxon>
        <taxon>Chordata</taxon>
        <taxon>Craniata</taxon>
        <taxon>Vertebrata</taxon>
        <taxon>Euteleostomi</taxon>
        <taxon>Actinopterygii</taxon>
        <taxon>Neopterygii</taxon>
        <taxon>Teleostei</taxon>
        <taxon>Neoteleostei</taxon>
        <taxon>Acanthomorphata</taxon>
        <taxon>Ovalentaria</taxon>
        <taxon>Atherinomorphae</taxon>
        <taxon>Cyprinodontiformes</taxon>
        <taxon>Nothobranchiidae</taxon>
        <taxon>Iconisemion</taxon>
    </lineage>
</organism>
<evidence type="ECO:0000313" key="1">
    <source>
        <dbReference type="EMBL" id="SBP08863.1"/>
    </source>
</evidence>
<sequence length="68" mass="7686">RKIQNRCQIQHTPIMVCVSLPVCCCPESSDCRWACQRAVPADADFTIMVTGFKEQCDTTPRWMITHAG</sequence>
<dbReference type="AlphaFoldDB" id="A0A1A7WSZ3"/>
<gene>
    <name evidence="1" type="primary">Nfu_g_1_020078</name>
</gene>
<feature type="non-terminal residue" evidence="1">
    <location>
        <position position="68"/>
    </location>
</feature>
<name>A0A1A7WSZ3_9TELE</name>
<accession>A0A1A7WSZ3</accession>